<dbReference type="PANTHER" id="PTHR47501">
    <property type="entry name" value="TRANSPOSASE-RELATED"/>
    <property type="match status" value="1"/>
</dbReference>
<keyword evidence="4" id="KW-1185">Reference proteome</keyword>
<dbReference type="PANTHER" id="PTHR47501:SF5">
    <property type="entry name" value="HAT C-TERMINAL DIMERISATION DOMAIN-CONTAINING PROTEIN"/>
    <property type="match status" value="1"/>
</dbReference>
<sequence>MIPWKHYGHLLARPIATVLNKNRLYKKMLAQTTDSGSNNNTMASAMYGLLNDNRPEKQSSNAESWDPASMHIRCFCHKIALIVNAGLESLSLKTLPPSKAKESILGFFPVLGTLAKEAETNNPAVTTDKNKTVGATIDVEETVDSDYRNADNEGSNAGSEASEKESNDGHIDVTSNANRLKHAKTLWLKDLTQKLDVVIKQITCLSAQRANFERTAKNMNIKVAPLIAGYGIRWNIKYQSYRKAIDAREVIDCLHPGQTFDRPSPGLHGQVKRDLVNYPEFTPRIITSDCRGGVLKEDQEAYQAGHFSDVMFLPRDWKEIDNLNCELEVFVKLTAEMEGNHPTGAHVIPKYLTLKEQLQEKKKRVKETDMLYPMYHSMLARVKKYLEEAMAREVKDCINLLDWRFQLYKEQHTMTKKKPVHNSEVVEIERPVASESQSLIARLASWGETQPAPLKDKVQIVLKAKIRFSVDAIGRKETPLKWWKANSMTYPALSRMARAYLGASGSSCSVERLFLAAANVCTSNRGRLLPSTMSWCVSNLMWLREDVPLTGEFEDAGKALNYLVPKK</sequence>
<dbReference type="EMBL" id="PGCJ01000856">
    <property type="protein sequence ID" value="PLW17099.1"/>
    <property type="molecule type" value="Genomic_DNA"/>
</dbReference>
<dbReference type="AlphaFoldDB" id="A0A2N5SV30"/>
<dbReference type="SUPFAM" id="SSF53098">
    <property type="entry name" value="Ribonuclease H-like"/>
    <property type="match status" value="1"/>
</dbReference>
<dbReference type="Proteomes" id="UP000235388">
    <property type="component" value="Unassembled WGS sequence"/>
</dbReference>
<accession>A0A2N5SV30</accession>
<evidence type="ECO:0000259" key="2">
    <source>
        <dbReference type="Pfam" id="PF05699"/>
    </source>
</evidence>
<comment type="caution">
    <text evidence="3">The sequence shown here is derived from an EMBL/GenBank/DDBJ whole genome shotgun (WGS) entry which is preliminary data.</text>
</comment>
<evidence type="ECO:0000313" key="4">
    <source>
        <dbReference type="Proteomes" id="UP000235388"/>
    </source>
</evidence>
<proteinExistence type="predicted"/>
<feature type="compositionally biased region" description="Basic and acidic residues" evidence="1">
    <location>
        <begin position="161"/>
        <end position="171"/>
    </location>
</feature>
<protein>
    <recommendedName>
        <fullName evidence="2">HAT C-terminal dimerisation domain-containing protein</fullName>
    </recommendedName>
</protein>
<feature type="region of interest" description="Disordered" evidence="1">
    <location>
        <begin position="142"/>
        <end position="172"/>
    </location>
</feature>
<dbReference type="Pfam" id="PF05699">
    <property type="entry name" value="Dimer_Tnp_hAT"/>
    <property type="match status" value="1"/>
</dbReference>
<evidence type="ECO:0000313" key="3">
    <source>
        <dbReference type="EMBL" id="PLW17099.1"/>
    </source>
</evidence>
<reference evidence="3 4" key="1">
    <citation type="submission" date="2017-11" db="EMBL/GenBank/DDBJ databases">
        <title>De novo assembly and phasing of dikaryotic genomes from two isolates of Puccinia coronata f. sp. avenae, the causal agent of oat crown rust.</title>
        <authorList>
            <person name="Miller M.E."/>
            <person name="Zhang Y."/>
            <person name="Omidvar V."/>
            <person name="Sperschneider J."/>
            <person name="Schwessinger B."/>
            <person name="Raley C."/>
            <person name="Palmer J.M."/>
            <person name="Garnica D."/>
            <person name="Upadhyaya N."/>
            <person name="Rathjen J."/>
            <person name="Taylor J.M."/>
            <person name="Park R.F."/>
            <person name="Dodds P.N."/>
            <person name="Hirsch C.D."/>
            <person name="Kianian S.F."/>
            <person name="Figueroa M."/>
        </authorList>
    </citation>
    <scope>NUCLEOTIDE SEQUENCE [LARGE SCALE GENOMIC DNA]</scope>
    <source>
        <strain evidence="3">12NC29</strain>
    </source>
</reference>
<dbReference type="OrthoDB" id="2496852at2759"/>
<dbReference type="InterPro" id="IPR008906">
    <property type="entry name" value="HATC_C_dom"/>
</dbReference>
<dbReference type="GO" id="GO:0046983">
    <property type="term" value="F:protein dimerization activity"/>
    <property type="evidence" value="ECO:0007669"/>
    <property type="project" value="InterPro"/>
</dbReference>
<feature type="domain" description="HAT C-terminal dimerisation" evidence="2">
    <location>
        <begin position="475"/>
        <end position="533"/>
    </location>
</feature>
<organism evidence="3 4">
    <name type="scientific">Puccinia coronata f. sp. avenae</name>
    <dbReference type="NCBI Taxonomy" id="200324"/>
    <lineage>
        <taxon>Eukaryota</taxon>
        <taxon>Fungi</taxon>
        <taxon>Dikarya</taxon>
        <taxon>Basidiomycota</taxon>
        <taxon>Pucciniomycotina</taxon>
        <taxon>Pucciniomycetes</taxon>
        <taxon>Pucciniales</taxon>
        <taxon>Pucciniaceae</taxon>
        <taxon>Puccinia</taxon>
    </lineage>
</organism>
<dbReference type="InterPro" id="IPR012337">
    <property type="entry name" value="RNaseH-like_sf"/>
</dbReference>
<name>A0A2N5SV30_9BASI</name>
<gene>
    <name evidence="3" type="ORF">PCANC_14624</name>
</gene>
<evidence type="ECO:0000256" key="1">
    <source>
        <dbReference type="SAM" id="MobiDB-lite"/>
    </source>
</evidence>